<dbReference type="KEGG" id="bvz:BRAD3257_1445"/>
<evidence type="ECO:0000313" key="1">
    <source>
        <dbReference type="EMBL" id="SPP92576.1"/>
    </source>
</evidence>
<proteinExistence type="predicted"/>
<dbReference type="Proteomes" id="UP000246085">
    <property type="component" value="Chromosome BRAD3257"/>
</dbReference>
<organism evidence="1 2">
    <name type="scientific">Bradyrhizobium vignae</name>
    <dbReference type="NCBI Taxonomy" id="1549949"/>
    <lineage>
        <taxon>Bacteria</taxon>
        <taxon>Pseudomonadati</taxon>
        <taxon>Pseudomonadota</taxon>
        <taxon>Alphaproteobacteria</taxon>
        <taxon>Hyphomicrobiales</taxon>
        <taxon>Nitrobacteraceae</taxon>
        <taxon>Bradyrhizobium</taxon>
    </lineage>
</organism>
<dbReference type="AlphaFoldDB" id="A0A2U3PTW8"/>
<name>A0A2U3PTW8_9BRAD</name>
<dbReference type="EMBL" id="LS398110">
    <property type="protein sequence ID" value="SPP92576.1"/>
    <property type="molecule type" value="Genomic_DNA"/>
</dbReference>
<reference evidence="1 2" key="1">
    <citation type="submission" date="2018-03" db="EMBL/GenBank/DDBJ databases">
        <authorList>
            <person name="Gully D."/>
        </authorList>
    </citation>
    <scope>NUCLEOTIDE SEQUENCE [LARGE SCALE GENOMIC DNA]</scope>
    <source>
        <strain evidence="1">ORS3257</strain>
    </source>
</reference>
<sequence length="157" mass="17392">MRRDGSDLQCEHSLRPCPGRAATLFSTFTRVFDALWRCCAEPGTQQLHGIPTHGPRLCFASSKERYAASGARGQSDGAWEVTQSLHHWHSSQTHPRILATDLARALLRRLALVGKRAQGRPGARWHPRSTVRILRNKKLHSGIQVKPGHPGLPCAVV</sequence>
<gene>
    <name evidence="1" type="ORF">BRAD3257_1445</name>
</gene>
<protein>
    <submittedName>
        <fullName evidence="1">Uncharacterized protein</fullName>
    </submittedName>
</protein>
<accession>A0A2U3PTW8</accession>
<evidence type="ECO:0000313" key="2">
    <source>
        <dbReference type="Proteomes" id="UP000246085"/>
    </source>
</evidence>